<name>A0ABT0UPN2_9ACTN</name>
<feature type="domain" description="Minor tail T" evidence="2">
    <location>
        <begin position="9"/>
        <end position="85"/>
    </location>
</feature>
<keyword evidence="4" id="KW-1185">Reference proteome</keyword>
<evidence type="ECO:0000313" key="4">
    <source>
        <dbReference type="Proteomes" id="UP001431429"/>
    </source>
</evidence>
<dbReference type="RefSeq" id="WP_250920530.1">
    <property type="nucleotide sequence ID" value="NZ_JAMQAW010000023.1"/>
</dbReference>
<feature type="compositionally biased region" description="Basic and acidic residues" evidence="1">
    <location>
        <begin position="114"/>
        <end position="124"/>
    </location>
</feature>
<comment type="caution">
    <text evidence="3">The sequence shown here is derived from an EMBL/GenBank/DDBJ whole genome shotgun (WGS) entry which is preliminary data.</text>
</comment>
<proteinExistence type="predicted"/>
<dbReference type="EMBL" id="JAMQAW010000023">
    <property type="protein sequence ID" value="MCM2390201.1"/>
    <property type="molecule type" value="Genomic_DNA"/>
</dbReference>
<evidence type="ECO:0000259" key="2">
    <source>
        <dbReference type="Pfam" id="PF06223"/>
    </source>
</evidence>
<reference evidence="3" key="1">
    <citation type="submission" date="2022-06" db="EMBL/GenBank/DDBJ databases">
        <title>Genome public.</title>
        <authorList>
            <person name="Sun Q."/>
        </authorList>
    </citation>
    <scope>NUCLEOTIDE SEQUENCE</scope>
    <source>
        <strain evidence="3">CWNU-1</strain>
    </source>
</reference>
<dbReference type="Proteomes" id="UP001431429">
    <property type="component" value="Unassembled WGS sequence"/>
</dbReference>
<organism evidence="3 4">
    <name type="scientific">Streptomyces albipurpureus</name>
    <dbReference type="NCBI Taxonomy" id="2897419"/>
    <lineage>
        <taxon>Bacteria</taxon>
        <taxon>Bacillati</taxon>
        <taxon>Actinomycetota</taxon>
        <taxon>Actinomycetes</taxon>
        <taxon>Kitasatosporales</taxon>
        <taxon>Streptomycetaceae</taxon>
        <taxon>Streptomyces</taxon>
    </lineage>
</organism>
<protein>
    <recommendedName>
        <fullName evidence="2">Minor tail T domain-containing protein</fullName>
    </recommendedName>
</protein>
<dbReference type="Pfam" id="PF06223">
    <property type="entry name" value="Phage_tail_T"/>
    <property type="match status" value="1"/>
</dbReference>
<evidence type="ECO:0000313" key="3">
    <source>
        <dbReference type="EMBL" id="MCM2390201.1"/>
    </source>
</evidence>
<feature type="region of interest" description="Disordered" evidence="1">
    <location>
        <begin position="85"/>
        <end position="124"/>
    </location>
</feature>
<sequence>MDEVLARHTSAQLTEWMAYERVTGPLGPERLDVLFSILTATVANTARGKGQRAKEPKDFLPEWDQSKPGPGWEEMLTAVKQMNSRMGGTDLTNGGGGDHECVGPAAGRGRHQRRGSDGWRERRS</sequence>
<feature type="region of interest" description="Disordered" evidence="1">
    <location>
        <begin position="46"/>
        <end position="71"/>
    </location>
</feature>
<accession>A0ABT0UPN2</accession>
<dbReference type="InterPro" id="IPR009350">
    <property type="entry name" value="Phage_tail_T"/>
</dbReference>
<evidence type="ECO:0000256" key="1">
    <source>
        <dbReference type="SAM" id="MobiDB-lite"/>
    </source>
</evidence>
<gene>
    <name evidence="3" type="ORF">NBG84_18205</name>
</gene>